<reference evidence="5" key="2">
    <citation type="submission" date="2025-08" db="UniProtKB">
        <authorList>
            <consortium name="RefSeq"/>
        </authorList>
    </citation>
    <scope>IDENTIFICATION</scope>
    <source>
        <tissue evidence="5">Leaf</tissue>
    </source>
</reference>
<dbReference type="InterPro" id="IPR008502">
    <property type="entry name" value="Prolamin-like"/>
</dbReference>
<reference evidence="4" key="1">
    <citation type="journal article" date="2014" name="Nat. Commun.">
        <title>The emerging biofuel crop Camelina sativa retains a highly undifferentiated hexaploid genome structure.</title>
        <authorList>
            <person name="Kagale S."/>
            <person name="Koh C."/>
            <person name="Nixon J."/>
            <person name="Bollina V."/>
            <person name="Clarke W.E."/>
            <person name="Tuteja R."/>
            <person name="Spillane C."/>
            <person name="Robinson S.J."/>
            <person name="Links M.G."/>
            <person name="Clarke C."/>
            <person name="Higgins E.E."/>
            <person name="Huebert T."/>
            <person name="Sharpe A.G."/>
            <person name="Parkin I.A."/>
        </authorList>
    </citation>
    <scope>NUCLEOTIDE SEQUENCE [LARGE SCALE GENOMIC DNA]</scope>
    <source>
        <strain evidence="4">cv. DH55</strain>
    </source>
</reference>
<protein>
    <submittedName>
        <fullName evidence="5">Uncharacterized protein LOC104783793</fullName>
    </submittedName>
</protein>
<name>A0ABM0YX38_CAMSA</name>
<accession>A0ABM0YX38</accession>
<feature type="signal peptide" evidence="2">
    <location>
        <begin position="1"/>
        <end position="24"/>
    </location>
</feature>
<feature type="chain" id="PRO_5045944525" evidence="2">
    <location>
        <begin position="25"/>
        <end position="120"/>
    </location>
</feature>
<sequence>MQRMWATIMFALIVVLSISIQSKGNERNDTVGAPSSAVLAPQSEDGLLPNGPNPLSCLADVKTIPGCVKAVTHFKLITVTKNCCVILLNVPEDCFGYIFPIPLIYRILLKIACKILGHIP</sequence>
<dbReference type="RefSeq" id="XP_010507203.1">
    <property type="nucleotide sequence ID" value="XM_010508901.1"/>
</dbReference>
<proteinExistence type="predicted"/>
<keyword evidence="4" id="KW-1185">Reference proteome</keyword>
<dbReference type="Pfam" id="PF05617">
    <property type="entry name" value="Prolamin_like"/>
    <property type="match status" value="1"/>
</dbReference>
<dbReference type="Proteomes" id="UP000694864">
    <property type="component" value="Chromosome 4"/>
</dbReference>
<feature type="domain" description="Prolamin-like" evidence="3">
    <location>
        <begin position="57"/>
        <end position="102"/>
    </location>
</feature>
<dbReference type="GeneID" id="104783793"/>
<gene>
    <name evidence="5" type="primary">LOC104783793</name>
</gene>
<evidence type="ECO:0000256" key="1">
    <source>
        <dbReference type="ARBA" id="ARBA00022729"/>
    </source>
</evidence>
<keyword evidence="1 2" id="KW-0732">Signal</keyword>
<evidence type="ECO:0000313" key="5">
    <source>
        <dbReference type="RefSeq" id="XP_010507203.1"/>
    </source>
</evidence>
<evidence type="ECO:0000313" key="4">
    <source>
        <dbReference type="Proteomes" id="UP000694864"/>
    </source>
</evidence>
<evidence type="ECO:0000256" key="2">
    <source>
        <dbReference type="SAM" id="SignalP"/>
    </source>
</evidence>
<organism evidence="4 5">
    <name type="scientific">Camelina sativa</name>
    <name type="common">False flax</name>
    <name type="synonym">Myagrum sativum</name>
    <dbReference type="NCBI Taxonomy" id="90675"/>
    <lineage>
        <taxon>Eukaryota</taxon>
        <taxon>Viridiplantae</taxon>
        <taxon>Streptophyta</taxon>
        <taxon>Embryophyta</taxon>
        <taxon>Tracheophyta</taxon>
        <taxon>Spermatophyta</taxon>
        <taxon>Magnoliopsida</taxon>
        <taxon>eudicotyledons</taxon>
        <taxon>Gunneridae</taxon>
        <taxon>Pentapetalae</taxon>
        <taxon>rosids</taxon>
        <taxon>malvids</taxon>
        <taxon>Brassicales</taxon>
        <taxon>Brassicaceae</taxon>
        <taxon>Camelineae</taxon>
        <taxon>Camelina</taxon>
    </lineage>
</organism>
<evidence type="ECO:0000259" key="3">
    <source>
        <dbReference type="Pfam" id="PF05617"/>
    </source>
</evidence>